<dbReference type="Proteomes" id="UP000761574">
    <property type="component" value="Unassembled WGS sequence"/>
</dbReference>
<accession>A0ABQ4NTC4</accession>
<evidence type="ECO:0000313" key="2">
    <source>
        <dbReference type="Proteomes" id="UP000761574"/>
    </source>
</evidence>
<evidence type="ECO:0000313" key="1">
    <source>
        <dbReference type="EMBL" id="GIU02411.1"/>
    </source>
</evidence>
<dbReference type="EMBL" id="BPFB01000064">
    <property type="protein sequence ID" value="GIU02411.1"/>
    <property type="molecule type" value="Genomic_DNA"/>
</dbReference>
<sequence length="53" mass="6396">MMFNWFSKLLGKKEQSQRKRVQVDIPIEQHSYRKAFFDVKPHQVSVKEDESTN</sequence>
<keyword evidence="2" id="KW-1185">Reference proteome</keyword>
<gene>
    <name evidence="1" type="ORF">TUM4630_33980</name>
</gene>
<name>A0ABQ4NTC4_9GAMM</name>
<proteinExistence type="predicted"/>
<comment type="caution">
    <text evidence="1">The sequence shown here is derived from an EMBL/GenBank/DDBJ whole genome shotgun (WGS) entry which is preliminary data.</text>
</comment>
<organism evidence="1 2">
    <name type="scientific">Shewanella algidipiscicola</name>
    <dbReference type="NCBI Taxonomy" id="614070"/>
    <lineage>
        <taxon>Bacteria</taxon>
        <taxon>Pseudomonadati</taxon>
        <taxon>Pseudomonadota</taxon>
        <taxon>Gammaproteobacteria</taxon>
        <taxon>Alteromonadales</taxon>
        <taxon>Shewanellaceae</taxon>
        <taxon>Shewanella</taxon>
    </lineage>
</organism>
<reference evidence="1 2" key="1">
    <citation type="submission" date="2021-05" db="EMBL/GenBank/DDBJ databases">
        <title>Molecular characterization for Shewanella algae harboring chromosomal blaOXA-55-like strains isolated from clinical and environment sample.</title>
        <authorList>
            <person name="Ohama Y."/>
            <person name="Aoki K."/>
            <person name="Harada S."/>
            <person name="Moriya K."/>
            <person name="Ishii Y."/>
            <person name="Tateda K."/>
        </authorList>
    </citation>
    <scope>NUCLEOTIDE SEQUENCE [LARGE SCALE GENOMIC DNA]</scope>
    <source>
        <strain evidence="1 2">LMG 23746</strain>
    </source>
</reference>
<dbReference type="RefSeq" id="WP_162924207.1">
    <property type="nucleotide sequence ID" value="NZ_BPFB01000064.1"/>
</dbReference>
<protein>
    <submittedName>
        <fullName evidence="1">Uncharacterized protein</fullName>
    </submittedName>
</protein>